<name>A0A8T2MYL8_9TELE</name>
<dbReference type="AlphaFoldDB" id="A0A8T2MYL8"/>
<feature type="region of interest" description="Disordered" evidence="1">
    <location>
        <begin position="90"/>
        <end position="127"/>
    </location>
</feature>
<protein>
    <submittedName>
        <fullName evidence="2">Uncharacterized protein</fullName>
    </submittedName>
</protein>
<dbReference type="Proteomes" id="UP000824540">
    <property type="component" value="Unassembled WGS sequence"/>
</dbReference>
<feature type="region of interest" description="Disordered" evidence="1">
    <location>
        <begin position="16"/>
        <end position="73"/>
    </location>
</feature>
<reference evidence="2" key="1">
    <citation type="thesis" date="2021" institute="BYU ScholarsArchive" country="Provo, UT, USA">
        <title>Applications of and Algorithms for Genome Assembly and Genomic Analyses with an Emphasis on Marine Teleosts.</title>
        <authorList>
            <person name="Pickett B.D."/>
        </authorList>
    </citation>
    <scope>NUCLEOTIDE SEQUENCE</scope>
    <source>
        <strain evidence="2">HI-2016</strain>
    </source>
</reference>
<evidence type="ECO:0000313" key="2">
    <source>
        <dbReference type="EMBL" id="KAG9329497.1"/>
    </source>
</evidence>
<accession>A0A8T2MYL8</accession>
<sequence length="127" mass="14179">MEMSYDTYTNAIQNIRSTSTLDQNPPIKPRERRSATLTPLHLSLEPPLHPANPSSHCYPGTHTSSFEAEDTSVRGNKSCFNKSFIQKLKYRTPATSHPDPSTPEPGAPTTPRKPQLPLLPRHSHIII</sequence>
<keyword evidence="3" id="KW-1185">Reference proteome</keyword>
<organism evidence="2 3">
    <name type="scientific">Albula glossodonta</name>
    <name type="common">roundjaw bonefish</name>
    <dbReference type="NCBI Taxonomy" id="121402"/>
    <lineage>
        <taxon>Eukaryota</taxon>
        <taxon>Metazoa</taxon>
        <taxon>Chordata</taxon>
        <taxon>Craniata</taxon>
        <taxon>Vertebrata</taxon>
        <taxon>Euteleostomi</taxon>
        <taxon>Actinopterygii</taxon>
        <taxon>Neopterygii</taxon>
        <taxon>Teleostei</taxon>
        <taxon>Albuliformes</taxon>
        <taxon>Albulidae</taxon>
        <taxon>Albula</taxon>
    </lineage>
</organism>
<dbReference type="EMBL" id="JAFBMS010001150">
    <property type="protein sequence ID" value="KAG9329497.1"/>
    <property type="molecule type" value="Genomic_DNA"/>
</dbReference>
<evidence type="ECO:0000256" key="1">
    <source>
        <dbReference type="SAM" id="MobiDB-lite"/>
    </source>
</evidence>
<feature type="compositionally biased region" description="Low complexity" evidence="1">
    <location>
        <begin position="36"/>
        <end position="46"/>
    </location>
</feature>
<comment type="caution">
    <text evidence="2">The sequence shown here is derived from an EMBL/GenBank/DDBJ whole genome shotgun (WGS) entry which is preliminary data.</text>
</comment>
<evidence type="ECO:0000313" key="3">
    <source>
        <dbReference type="Proteomes" id="UP000824540"/>
    </source>
</evidence>
<proteinExistence type="predicted"/>
<gene>
    <name evidence="2" type="ORF">JZ751_004449</name>
</gene>